<comment type="catalytic activity">
    <reaction evidence="4">
        <text>oxaloacetate = enol-oxaloacetate</text>
        <dbReference type="Rhea" id="RHEA:16021"/>
        <dbReference type="ChEBI" id="CHEBI:16452"/>
        <dbReference type="ChEBI" id="CHEBI:17479"/>
        <dbReference type="EC" id="5.3.2.2"/>
    </reaction>
    <physiologicalReaction direction="right-to-left" evidence="4">
        <dbReference type="Rhea" id="RHEA:16023"/>
    </physiologicalReaction>
</comment>
<gene>
    <name evidence="7" type="ORF">L5515_005307</name>
</gene>
<evidence type="ECO:0000256" key="5">
    <source>
        <dbReference type="ARBA" id="ARBA00044973"/>
    </source>
</evidence>
<dbReference type="EC" id="5.3.2.2" evidence="5"/>
<evidence type="ECO:0000256" key="3">
    <source>
        <dbReference type="ARBA" id="ARBA00042340"/>
    </source>
</evidence>
<dbReference type="SUPFAM" id="SSF56529">
    <property type="entry name" value="FAH"/>
    <property type="match status" value="1"/>
</dbReference>
<evidence type="ECO:0000313" key="7">
    <source>
        <dbReference type="EMBL" id="UMM25507.1"/>
    </source>
</evidence>
<evidence type="ECO:0000256" key="2">
    <source>
        <dbReference type="ARBA" id="ARBA00022723"/>
    </source>
</evidence>
<evidence type="ECO:0000259" key="6">
    <source>
        <dbReference type="Pfam" id="PF01557"/>
    </source>
</evidence>
<comment type="similarity">
    <text evidence="1">Belongs to the FAH family.</text>
</comment>
<feature type="domain" description="Fumarylacetoacetase-like C-terminal" evidence="6">
    <location>
        <begin position="1"/>
        <end position="57"/>
    </location>
</feature>
<organism evidence="7 8">
    <name type="scientific">Caenorhabditis briggsae</name>
    <dbReference type="NCBI Taxonomy" id="6238"/>
    <lineage>
        <taxon>Eukaryota</taxon>
        <taxon>Metazoa</taxon>
        <taxon>Ecdysozoa</taxon>
        <taxon>Nematoda</taxon>
        <taxon>Chromadorea</taxon>
        <taxon>Rhabditida</taxon>
        <taxon>Rhabditina</taxon>
        <taxon>Rhabditomorpha</taxon>
        <taxon>Rhabditoidea</taxon>
        <taxon>Rhabditidae</taxon>
        <taxon>Peloderinae</taxon>
        <taxon>Caenorhabditis</taxon>
    </lineage>
</organism>
<name>A0AAE9EQ55_CAEBR</name>
<dbReference type="PANTHER" id="PTHR11820">
    <property type="entry name" value="ACYLPYRUVASE"/>
    <property type="match status" value="1"/>
</dbReference>
<dbReference type="PANTHER" id="PTHR11820:SF7">
    <property type="entry name" value="ACYLPYRUVASE FAHD1, MITOCHONDRIAL"/>
    <property type="match status" value="1"/>
</dbReference>
<protein>
    <recommendedName>
        <fullName evidence="5">oxaloacetate tautomerase</fullName>
        <ecNumber evidence="5">5.3.2.2</ecNumber>
    </recommendedName>
    <alternativeName>
        <fullName evidence="3">Fumarylacetoacetate hydrolase domain-containing protein 1</fullName>
    </alternativeName>
</protein>
<proteinExistence type="inferred from homology"/>
<keyword evidence="8" id="KW-1185">Reference proteome</keyword>
<reference evidence="7 8" key="1">
    <citation type="submission" date="2022-04" db="EMBL/GenBank/DDBJ databases">
        <title>Chromosome-level reference genomes for two strains of Caenorhabditis briggsae: an improved platform for comparative genomics.</title>
        <authorList>
            <person name="Stevens L."/>
            <person name="Andersen E."/>
        </authorList>
    </citation>
    <scope>NUCLEOTIDE SEQUENCE [LARGE SCALE GENOMIC DNA]</scope>
    <source>
        <strain evidence="7">VX34</strain>
        <tissue evidence="7">Whole-organism</tissue>
    </source>
</reference>
<evidence type="ECO:0000313" key="8">
    <source>
        <dbReference type="Proteomes" id="UP000829354"/>
    </source>
</evidence>
<dbReference type="Gene3D" id="3.90.850.10">
    <property type="entry name" value="Fumarylacetoacetase-like, C-terminal domain"/>
    <property type="match status" value="1"/>
</dbReference>
<dbReference type="AlphaFoldDB" id="A0AAE9EQ55"/>
<sequence length="81" mass="8992">MDYVGGYTVALDMTARDFQDEAKKAGAPWFMAKSFDGSCPVGGFLPVSAIPGTREFEIFNPKKTSIFGFFEIPKNRKISNF</sequence>
<dbReference type="GO" id="GO:0050163">
    <property type="term" value="F:oxaloacetate tautomerase activity"/>
    <property type="evidence" value="ECO:0007669"/>
    <property type="project" value="UniProtKB-EC"/>
</dbReference>
<dbReference type="InterPro" id="IPR011234">
    <property type="entry name" value="Fumarylacetoacetase-like_C"/>
</dbReference>
<evidence type="ECO:0000256" key="1">
    <source>
        <dbReference type="ARBA" id="ARBA00010211"/>
    </source>
</evidence>
<evidence type="ECO:0000256" key="4">
    <source>
        <dbReference type="ARBA" id="ARBA00044911"/>
    </source>
</evidence>
<dbReference type="Pfam" id="PF01557">
    <property type="entry name" value="FAA_hydrolase"/>
    <property type="match status" value="1"/>
</dbReference>
<dbReference type="GO" id="GO:0046872">
    <property type="term" value="F:metal ion binding"/>
    <property type="evidence" value="ECO:0007669"/>
    <property type="project" value="UniProtKB-KW"/>
</dbReference>
<dbReference type="EMBL" id="CP092622">
    <property type="protein sequence ID" value="UMM25507.1"/>
    <property type="molecule type" value="Genomic_DNA"/>
</dbReference>
<dbReference type="InterPro" id="IPR036663">
    <property type="entry name" value="Fumarylacetoacetase_C_sf"/>
</dbReference>
<accession>A0AAE9EQ55</accession>
<keyword evidence="2" id="KW-0479">Metal-binding</keyword>
<dbReference type="Proteomes" id="UP000829354">
    <property type="component" value="Chromosome III"/>
</dbReference>